<sequence>MSAFLNIQKLLIQKFPSCHNLIKYEYDNLIVGSRIFLKSFFMIQVYLYFDRNYDLRSGFIGQPNSLNRVDGAHLALPPMIKPHPDLVDDEEQYQILRKQINHQVNTIREGIRFKYRDHPARESDFIIDEFLFESETNKYLEELRFGSKQILDSLDIQLPNLYHQIQKQNQFNQLDSNIKPKI</sequence>
<proteinExistence type="predicted"/>
<evidence type="ECO:0000313" key="2">
    <source>
        <dbReference type="Proteomes" id="UP000054937"/>
    </source>
</evidence>
<keyword evidence="2" id="KW-1185">Reference proteome</keyword>
<evidence type="ECO:0000313" key="1">
    <source>
        <dbReference type="EMBL" id="KRX00154.1"/>
    </source>
</evidence>
<dbReference type="AlphaFoldDB" id="A0A0V0QD84"/>
<dbReference type="OMA" id="APHKMEE"/>
<organism evidence="1 2">
    <name type="scientific">Pseudocohnilembus persalinus</name>
    <name type="common">Ciliate</name>
    <dbReference type="NCBI Taxonomy" id="266149"/>
    <lineage>
        <taxon>Eukaryota</taxon>
        <taxon>Sar</taxon>
        <taxon>Alveolata</taxon>
        <taxon>Ciliophora</taxon>
        <taxon>Intramacronucleata</taxon>
        <taxon>Oligohymenophorea</taxon>
        <taxon>Scuticociliatia</taxon>
        <taxon>Philasterida</taxon>
        <taxon>Pseudocohnilembidae</taxon>
        <taxon>Pseudocohnilembus</taxon>
    </lineage>
</organism>
<dbReference type="EMBL" id="LDAU01000194">
    <property type="protein sequence ID" value="KRX00154.1"/>
    <property type="molecule type" value="Genomic_DNA"/>
</dbReference>
<gene>
    <name evidence="1" type="ORF">PPERSA_10653</name>
</gene>
<reference evidence="1 2" key="1">
    <citation type="journal article" date="2015" name="Sci. Rep.">
        <title>Genome of the facultative scuticociliatosis pathogen Pseudocohnilembus persalinus provides insight into its virulence through horizontal gene transfer.</title>
        <authorList>
            <person name="Xiong J."/>
            <person name="Wang G."/>
            <person name="Cheng J."/>
            <person name="Tian M."/>
            <person name="Pan X."/>
            <person name="Warren A."/>
            <person name="Jiang C."/>
            <person name="Yuan D."/>
            <person name="Miao W."/>
        </authorList>
    </citation>
    <scope>NUCLEOTIDE SEQUENCE [LARGE SCALE GENOMIC DNA]</scope>
    <source>
        <strain evidence="1">36N120E</strain>
    </source>
</reference>
<protein>
    <submittedName>
        <fullName evidence="1">Uncharacterized protein</fullName>
    </submittedName>
</protein>
<dbReference type="Proteomes" id="UP000054937">
    <property type="component" value="Unassembled WGS sequence"/>
</dbReference>
<name>A0A0V0QD84_PSEPJ</name>
<dbReference type="InParanoid" id="A0A0V0QD84"/>
<comment type="caution">
    <text evidence="1">The sequence shown here is derived from an EMBL/GenBank/DDBJ whole genome shotgun (WGS) entry which is preliminary data.</text>
</comment>
<accession>A0A0V0QD84</accession>